<protein>
    <submittedName>
        <fullName evidence="1">Uncharacterized protein</fullName>
    </submittedName>
</protein>
<dbReference type="GeneID" id="9945406"/>
<sequence length="115" mass="13367">MGWKCTDKWYEKVRNKKRVLVKHSTYPLITTCNSSRSSVIITILIDGYDSLSEFDSLGPKKIKQVRNDRIVGDDNKWHSKNVLHKNDCIQKSSTNCFQFHFSLPFHEIPFSFATA</sequence>
<gene>
    <name evidence="1" type="ORF">LOAG_07983</name>
</gene>
<dbReference type="EMBL" id="JH712180">
    <property type="protein sequence ID" value="EFO20508.1"/>
    <property type="molecule type" value="Genomic_DNA"/>
</dbReference>
<dbReference type="RefSeq" id="XP_003143563.1">
    <property type="nucleotide sequence ID" value="XM_003143515.1"/>
</dbReference>
<accession>A0A1S0TVE2</accession>
<name>A0A1S0TVE2_LOALO</name>
<dbReference type="AlphaFoldDB" id="A0A1S0TVE2"/>
<dbReference type="InParanoid" id="A0A1S0TVE2"/>
<dbReference type="KEGG" id="loa:LOAG_07983"/>
<proteinExistence type="predicted"/>
<reference evidence="1" key="1">
    <citation type="submission" date="2012-04" db="EMBL/GenBank/DDBJ databases">
        <title>The Genome Sequence of Loa loa.</title>
        <authorList>
            <consortium name="The Broad Institute Genome Sequencing Platform"/>
            <consortium name="Broad Institute Genome Sequencing Center for Infectious Disease"/>
            <person name="Nutman T.B."/>
            <person name="Fink D.L."/>
            <person name="Russ C."/>
            <person name="Young S."/>
            <person name="Zeng Q."/>
            <person name="Gargeya S."/>
            <person name="Alvarado L."/>
            <person name="Berlin A."/>
            <person name="Chapman S.B."/>
            <person name="Chen Z."/>
            <person name="Freedman E."/>
            <person name="Gellesch M."/>
            <person name="Goldberg J."/>
            <person name="Griggs A."/>
            <person name="Gujja S."/>
            <person name="Heilman E.R."/>
            <person name="Heiman D."/>
            <person name="Howarth C."/>
            <person name="Mehta T."/>
            <person name="Neiman D."/>
            <person name="Pearson M."/>
            <person name="Roberts A."/>
            <person name="Saif S."/>
            <person name="Shea T."/>
            <person name="Shenoy N."/>
            <person name="Sisk P."/>
            <person name="Stolte C."/>
            <person name="Sykes S."/>
            <person name="White J."/>
            <person name="Yandava C."/>
            <person name="Haas B."/>
            <person name="Henn M.R."/>
            <person name="Nusbaum C."/>
            <person name="Birren B."/>
        </authorList>
    </citation>
    <scope>NUCLEOTIDE SEQUENCE [LARGE SCALE GENOMIC DNA]</scope>
</reference>
<evidence type="ECO:0000313" key="1">
    <source>
        <dbReference type="EMBL" id="EFO20508.1"/>
    </source>
</evidence>
<dbReference type="CTD" id="9945406"/>
<organism evidence="1">
    <name type="scientific">Loa loa</name>
    <name type="common">Eye worm</name>
    <name type="synonym">Filaria loa</name>
    <dbReference type="NCBI Taxonomy" id="7209"/>
    <lineage>
        <taxon>Eukaryota</taxon>
        <taxon>Metazoa</taxon>
        <taxon>Ecdysozoa</taxon>
        <taxon>Nematoda</taxon>
        <taxon>Chromadorea</taxon>
        <taxon>Rhabditida</taxon>
        <taxon>Spirurina</taxon>
        <taxon>Spiruromorpha</taxon>
        <taxon>Filarioidea</taxon>
        <taxon>Onchocercidae</taxon>
        <taxon>Loa</taxon>
    </lineage>
</organism>